<dbReference type="PANTHER" id="PTHR43065:SF46">
    <property type="entry name" value="C4-DICARBOXYLATE TRANSPORT SENSOR PROTEIN DCTB"/>
    <property type="match status" value="1"/>
</dbReference>
<dbReference type="CDD" id="cd00082">
    <property type="entry name" value="HisKA"/>
    <property type="match status" value="1"/>
</dbReference>
<feature type="domain" description="Histidine kinase" evidence="15">
    <location>
        <begin position="218"/>
        <end position="423"/>
    </location>
</feature>
<evidence type="ECO:0000256" key="8">
    <source>
        <dbReference type="ARBA" id="ARBA00022741"/>
    </source>
</evidence>
<feature type="transmembrane region" description="Helical" evidence="14">
    <location>
        <begin position="105"/>
        <end position="123"/>
    </location>
</feature>
<feature type="transmembrane region" description="Helical" evidence="14">
    <location>
        <begin position="74"/>
        <end position="99"/>
    </location>
</feature>
<keyword evidence="13 14" id="KW-0472">Membrane</keyword>
<keyword evidence="6" id="KW-0808">Transferase</keyword>
<dbReference type="EMBL" id="JBHRZT010000052">
    <property type="protein sequence ID" value="MFC3884138.1"/>
    <property type="molecule type" value="Genomic_DNA"/>
</dbReference>
<evidence type="ECO:0000256" key="2">
    <source>
        <dbReference type="ARBA" id="ARBA00004651"/>
    </source>
</evidence>
<dbReference type="InterPro" id="IPR004358">
    <property type="entry name" value="Sig_transdc_His_kin-like_C"/>
</dbReference>
<sequence>MVGVQGLLLNIFIILCSIFLSFMIILNQKKNSIVVDKKRKFAILFLSAFTIILCMSFPLSMFPGHVYDLRIIPLLLGMLYGGYVTGGVLTVVLFAYRFYLGGDGFYTTIYSYVIIMCIACFFMSKYRSGTIQKKFFIGLGLSFFSSFLVTIISYIIMIDSGIRLDANMGSFFVVYCLLHVLAMWMAIYIIEMMHENFIFRKEIERAEKMYVLGELAASIAHEIRNPMTVIRGFIQLLNSQEIDKRNKGYMTLIISELDRAESIIEDYLSYARPRMERNEAIEMGELLKQIINIIEGFATIENVEVLYHMQDSLFVMGDSKKLGQALINILKNGVEAMPEGGTLQIHSYQRDHKVIIDITDNGIGMGREEIERLGNPFYSTKEKGTGLGLMVTYRIIETMDGKIEVFSKKGKGTKFSIILPAMKENNSVLQTNAV</sequence>
<evidence type="ECO:0000256" key="9">
    <source>
        <dbReference type="ARBA" id="ARBA00022777"/>
    </source>
</evidence>
<dbReference type="GO" id="GO:0005524">
    <property type="term" value="F:ATP binding"/>
    <property type="evidence" value="ECO:0007669"/>
    <property type="project" value="UniProtKB-KW"/>
</dbReference>
<evidence type="ECO:0000256" key="4">
    <source>
        <dbReference type="ARBA" id="ARBA00022475"/>
    </source>
</evidence>
<reference evidence="17" key="1">
    <citation type="journal article" date="2019" name="Int. J. Syst. Evol. Microbiol.">
        <title>The Global Catalogue of Microorganisms (GCM) 10K type strain sequencing project: providing services to taxonomists for standard genome sequencing and annotation.</title>
        <authorList>
            <consortium name="The Broad Institute Genomics Platform"/>
            <consortium name="The Broad Institute Genome Sequencing Center for Infectious Disease"/>
            <person name="Wu L."/>
            <person name="Ma J."/>
        </authorList>
    </citation>
    <scope>NUCLEOTIDE SEQUENCE [LARGE SCALE GENOMIC DNA]</scope>
    <source>
        <strain evidence="17">CCUG 61889</strain>
    </source>
</reference>
<dbReference type="RefSeq" id="WP_377915308.1">
    <property type="nucleotide sequence ID" value="NZ_JBHRZT010000052.1"/>
</dbReference>
<proteinExistence type="predicted"/>
<dbReference type="InterPro" id="IPR003661">
    <property type="entry name" value="HisK_dim/P_dom"/>
</dbReference>
<dbReference type="InterPro" id="IPR036890">
    <property type="entry name" value="HATPase_C_sf"/>
</dbReference>
<dbReference type="EC" id="2.7.13.3" evidence="3"/>
<dbReference type="Pfam" id="PF00512">
    <property type="entry name" value="HisKA"/>
    <property type="match status" value="1"/>
</dbReference>
<evidence type="ECO:0000259" key="15">
    <source>
        <dbReference type="PROSITE" id="PS50109"/>
    </source>
</evidence>
<dbReference type="SMART" id="SM00387">
    <property type="entry name" value="HATPase_c"/>
    <property type="match status" value="1"/>
</dbReference>
<evidence type="ECO:0000256" key="5">
    <source>
        <dbReference type="ARBA" id="ARBA00022553"/>
    </source>
</evidence>
<keyword evidence="12" id="KW-0902">Two-component regulatory system</keyword>
<feature type="transmembrane region" description="Helical" evidence="14">
    <location>
        <begin position="41"/>
        <end position="62"/>
    </location>
</feature>
<comment type="catalytic activity">
    <reaction evidence="1">
        <text>ATP + protein L-histidine = ADP + protein N-phospho-L-histidine.</text>
        <dbReference type="EC" id="2.7.13.3"/>
    </reaction>
</comment>
<evidence type="ECO:0000256" key="10">
    <source>
        <dbReference type="ARBA" id="ARBA00022840"/>
    </source>
</evidence>
<dbReference type="SUPFAM" id="SSF47384">
    <property type="entry name" value="Homodimeric domain of signal transducing histidine kinase"/>
    <property type="match status" value="1"/>
</dbReference>
<dbReference type="SMART" id="SM00388">
    <property type="entry name" value="HisKA"/>
    <property type="match status" value="1"/>
</dbReference>
<evidence type="ECO:0000313" key="17">
    <source>
        <dbReference type="Proteomes" id="UP001595752"/>
    </source>
</evidence>
<protein>
    <recommendedName>
        <fullName evidence="3">histidine kinase</fullName>
        <ecNumber evidence="3">2.7.13.3</ecNumber>
    </recommendedName>
</protein>
<evidence type="ECO:0000256" key="3">
    <source>
        <dbReference type="ARBA" id="ARBA00012438"/>
    </source>
</evidence>
<comment type="caution">
    <text evidence="16">The sequence shown here is derived from an EMBL/GenBank/DDBJ whole genome shotgun (WGS) entry which is preliminary data.</text>
</comment>
<dbReference type="CDD" id="cd00075">
    <property type="entry name" value="HATPase"/>
    <property type="match status" value="1"/>
</dbReference>
<keyword evidence="4" id="KW-1003">Cell membrane</keyword>
<keyword evidence="10 16" id="KW-0067">ATP-binding</keyword>
<evidence type="ECO:0000256" key="6">
    <source>
        <dbReference type="ARBA" id="ARBA00022679"/>
    </source>
</evidence>
<gene>
    <name evidence="16" type="ORF">ACFOU2_11805</name>
</gene>
<evidence type="ECO:0000256" key="14">
    <source>
        <dbReference type="SAM" id="Phobius"/>
    </source>
</evidence>
<accession>A0ABV8B1R8</accession>
<dbReference type="InterPro" id="IPR003594">
    <property type="entry name" value="HATPase_dom"/>
</dbReference>
<feature type="transmembrane region" description="Helical" evidence="14">
    <location>
        <begin position="7"/>
        <end position="26"/>
    </location>
</feature>
<evidence type="ECO:0000256" key="12">
    <source>
        <dbReference type="ARBA" id="ARBA00023012"/>
    </source>
</evidence>
<keyword evidence="8" id="KW-0547">Nucleotide-binding</keyword>
<dbReference type="PANTHER" id="PTHR43065">
    <property type="entry name" value="SENSOR HISTIDINE KINASE"/>
    <property type="match status" value="1"/>
</dbReference>
<keyword evidence="7 14" id="KW-0812">Transmembrane</keyword>
<keyword evidence="17" id="KW-1185">Reference proteome</keyword>
<dbReference type="InterPro" id="IPR005467">
    <property type="entry name" value="His_kinase_dom"/>
</dbReference>
<evidence type="ECO:0000256" key="7">
    <source>
        <dbReference type="ARBA" id="ARBA00022692"/>
    </source>
</evidence>
<evidence type="ECO:0000256" key="13">
    <source>
        <dbReference type="ARBA" id="ARBA00023136"/>
    </source>
</evidence>
<comment type="subcellular location">
    <subcellularLocation>
        <location evidence="2">Cell membrane</location>
        <topology evidence="2">Multi-pass membrane protein</topology>
    </subcellularLocation>
</comment>
<keyword evidence="9" id="KW-0418">Kinase</keyword>
<dbReference type="PRINTS" id="PR00344">
    <property type="entry name" value="BCTRLSENSOR"/>
</dbReference>
<organism evidence="16 17">
    <name type="scientific">Bacillus songklensis</name>
    <dbReference type="NCBI Taxonomy" id="1069116"/>
    <lineage>
        <taxon>Bacteria</taxon>
        <taxon>Bacillati</taxon>
        <taxon>Bacillota</taxon>
        <taxon>Bacilli</taxon>
        <taxon>Bacillales</taxon>
        <taxon>Bacillaceae</taxon>
        <taxon>Bacillus</taxon>
    </lineage>
</organism>
<evidence type="ECO:0000256" key="11">
    <source>
        <dbReference type="ARBA" id="ARBA00022989"/>
    </source>
</evidence>
<dbReference type="Gene3D" id="3.30.565.10">
    <property type="entry name" value="Histidine kinase-like ATPase, C-terminal domain"/>
    <property type="match status" value="1"/>
</dbReference>
<dbReference type="SUPFAM" id="SSF55874">
    <property type="entry name" value="ATPase domain of HSP90 chaperone/DNA topoisomerase II/histidine kinase"/>
    <property type="match status" value="1"/>
</dbReference>
<keyword evidence="5" id="KW-0597">Phosphoprotein</keyword>
<dbReference type="Pfam" id="PF02518">
    <property type="entry name" value="HATPase_c"/>
    <property type="match status" value="1"/>
</dbReference>
<feature type="transmembrane region" description="Helical" evidence="14">
    <location>
        <begin position="169"/>
        <end position="190"/>
    </location>
</feature>
<dbReference type="InterPro" id="IPR036097">
    <property type="entry name" value="HisK_dim/P_sf"/>
</dbReference>
<feature type="transmembrane region" description="Helical" evidence="14">
    <location>
        <begin position="135"/>
        <end position="157"/>
    </location>
</feature>
<dbReference type="Gene3D" id="1.10.287.130">
    <property type="match status" value="1"/>
</dbReference>
<dbReference type="Proteomes" id="UP001595752">
    <property type="component" value="Unassembled WGS sequence"/>
</dbReference>
<evidence type="ECO:0000256" key="1">
    <source>
        <dbReference type="ARBA" id="ARBA00000085"/>
    </source>
</evidence>
<dbReference type="PROSITE" id="PS50109">
    <property type="entry name" value="HIS_KIN"/>
    <property type="match status" value="1"/>
</dbReference>
<dbReference type="InterPro" id="IPR011620">
    <property type="entry name" value="Sig_transdc_His_kinase_LytS_TM"/>
</dbReference>
<evidence type="ECO:0000313" key="16">
    <source>
        <dbReference type="EMBL" id="MFC3884138.1"/>
    </source>
</evidence>
<dbReference type="Pfam" id="PF07694">
    <property type="entry name" value="5TM-5TMR_LYT"/>
    <property type="match status" value="1"/>
</dbReference>
<name>A0ABV8B1R8_9BACI</name>
<keyword evidence="11 14" id="KW-1133">Transmembrane helix</keyword>